<proteinExistence type="predicted"/>
<gene>
    <name evidence="1" type="ORF">TPC1_15538</name>
</gene>
<dbReference type="EMBL" id="GDID01004106">
    <property type="protein sequence ID" value="JAP92500.1"/>
    <property type="molecule type" value="Transcribed_RNA"/>
</dbReference>
<sequence length="515" mass="58283">KFYILVSSLDSVYLFEYEDQNMVMKRDFQISTAESLSIGFVTELVVIIGTTALIHLPLQNQSVTFPAQEGSVTDIQIKNSLFLVTTLFGPPKLFQLSPFAQIFNCKPFFGQTFSCALTDEFIFYGGQNKEIAVCNLANQPMFTLGRDFEQGRGISEILCYSDLKDIEKQTGSITLCVQMENGLLFVLKYLNGEWLMHCQLALQMQKQFTPSLLLLKDFILMSYGNQIVAFDKRFKQLEVCGYPGCEVFCLQKLTEFSFLQGGDENLLRTTYLPLQFLNKFYKRELKTENWLQNGQIADLVKQNKYPLYGKINPLDPSITPIYAGEIPQPQKQIQFQPNLNPFPEVNTIIGVGGAKCYKICVEQDKILTLGAPGRIDEEQVVLFEKGVIRAKFVGLYKDICFFNGEVVLVEDENIQIGSNKLEIAARCVCSSKSKLFVGTDNKVAVFDKAMTLVETHQMEGEVLQLQFTSELSFCTDKTFGTLNKHFKGQMIYSEVADGKVYTLDKFGSLFAHQIE</sequence>
<accession>A0A146K6M8</accession>
<protein>
    <submittedName>
        <fullName evidence="1">Uncharacterized protein</fullName>
    </submittedName>
</protein>
<reference evidence="1" key="1">
    <citation type="submission" date="2015-07" db="EMBL/GenBank/DDBJ databases">
        <title>Adaptation to a free-living lifestyle via gene acquisitions in the diplomonad Trepomonas sp. PC1.</title>
        <authorList>
            <person name="Xu F."/>
            <person name="Jerlstrom-Hultqvist J."/>
            <person name="Kolisko M."/>
            <person name="Simpson A.G.B."/>
            <person name="Roger A.J."/>
            <person name="Svard S.G."/>
            <person name="Andersson J.O."/>
        </authorList>
    </citation>
    <scope>NUCLEOTIDE SEQUENCE</scope>
    <source>
        <strain evidence="1">PC1</strain>
    </source>
</reference>
<feature type="non-terminal residue" evidence="1">
    <location>
        <position position="1"/>
    </location>
</feature>
<name>A0A146K6M8_9EUKA</name>
<evidence type="ECO:0000313" key="1">
    <source>
        <dbReference type="EMBL" id="JAP92500.1"/>
    </source>
</evidence>
<dbReference type="AlphaFoldDB" id="A0A146K6M8"/>
<organism evidence="1">
    <name type="scientific">Trepomonas sp. PC1</name>
    <dbReference type="NCBI Taxonomy" id="1076344"/>
    <lineage>
        <taxon>Eukaryota</taxon>
        <taxon>Metamonada</taxon>
        <taxon>Diplomonadida</taxon>
        <taxon>Hexamitidae</taxon>
        <taxon>Hexamitinae</taxon>
        <taxon>Trepomonas</taxon>
    </lineage>
</organism>